<keyword evidence="21" id="KW-1185">Reference proteome</keyword>
<dbReference type="InterPro" id="IPR009061">
    <property type="entry name" value="DNA-bd_dom_put_sf"/>
</dbReference>
<dbReference type="InterPro" id="IPR036690">
    <property type="entry name" value="Fdx_antiC-bd_sf"/>
</dbReference>
<evidence type="ECO:0000313" key="21">
    <source>
        <dbReference type="Proteomes" id="UP001171111"/>
    </source>
</evidence>
<comment type="subcellular location">
    <subcellularLocation>
        <location evidence="1 15">Cytoplasm</location>
    </subcellularLocation>
</comment>
<keyword evidence="6 15" id="KW-0436">Ligase</keyword>
<dbReference type="NCBIfam" id="NF045760">
    <property type="entry name" value="YtpR"/>
    <property type="match status" value="1"/>
</dbReference>
<keyword evidence="8 15" id="KW-0547">Nucleotide-binding</keyword>
<dbReference type="SMART" id="SM00896">
    <property type="entry name" value="FDX-ACB"/>
    <property type="match status" value="1"/>
</dbReference>
<feature type="binding site" evidence="15">
    <location>
        <position position="454"/>
    </location>
    <ligand>
        <name>Mg(2+)</name>
        <dbReference type="ChEBI" id="CHEBI:18420"/>
        <note>shared with alpha subunit</note>
    </ligand>
</feature>
<dbReference type="HAMAP" id="MF_00283">
    <property type="entry name" value="Phe_tRNA_synth_beta1"/>
    <property type="match status" value="1"/>
</dbReference>
<dbReference type="SMART" id="SM00874">
    <property type="entry name" value="B5"/>
    <property type="match status" value="1"/>
</dbReference>
<dbReference type="PROSITE" id="PS51483">
    <property type="entry name" value="B5"/>
    <property type="match status" value="1"/>
</dbReference>
<keyword evidence="5 16" id="KW-0820">tRNA-binding</keyword>
<dbReference type="SUPFAM" id="SSF56037">
    <property type="entry name" value="PheT/TilS domain"/>
    <property type="match status" value="1"/>
</dbReference>
<evidence type="ECO:0000313" key="20">
    <source>
        <dbReference type="EMBL" id="MDO2409723.1"/>
    </source>
</evidence>
<sequence>MRLSKNWLNEWIDLSAKSAEDICAALNEIGLEVDSCERIRVPSKVVVAKVLECREHENSDHLHVCKVDAGEILQIVCGAPNVAEGQMVACALEGAKIGELSIKKAKLRGVESCGMLCSAKELGLGELGKGIMILDESIGELEIGKELSSYPAFDDYLIEIELTPNRGDCLSVRGVARDLSAKFDLPIKDISPLKKSEDELLGIGRLISLHSEEEKNCALYYKVVNLGENFSLNLKKRLRLALIESKHKSAIEGALEYSTHSTGALFRAYDARKINPNENEKISLKIKNGEHKQSQIYAEDKLLGVAGICANKEFLADENTKIAIIEASYTAPEIIANATGEDKNMPKDEMVYRSSRGSEPAISSSMNLLFGSCFENCEWYGGSQQISMNVERANILVNCSAISKMIGMDIEKKEIHKILSRLNFEIASGTNDEQFYAKAPAYRHDIQNIADVCEEIVRIYGIDNIPAKPLNFCEANRNSQASLKHALARNLRQRAVDAGYFECVHYIFDDPSELETMGFKPCQAQMLNPITNELKELRPTLLNSLLNSALNNAKRGAKQIKLFEYGEVFDISGKQSSKLGFVSCGLSSLPSLKNGAKGTELSLFELANDIQKILGKISLKASENLEFLSPYEQAKIIQNGKVIGFLGRVKPSLKKDLPRCYVAQIDFDALKCEHILAEPYSSFPATSRDLSVLVSSELKYEQIKECIEALKVENLQSFYPTDLYSDKSLGDKKSLTISFSFQSNEKTLTDDEINALMQRILDVLKESLGMELR</sequence>
<evidence type="ECO:0000256" key="2">
    <source>
        <dbReference type="ARBA" id="ARBA00008653"/>
    </source>
</evidence>
<dbReference type="PROSITE" id="PS50886">
    <property type="entry name" value="TRBD"/>
    <property type="match status" value="1"/>
</dbReference>
<evidence type="ECO:0000256" key="7">
    <source>
        <dbReference type="ARBA" id="ARBA00022723"/>
    </source>
</evidence>
<evidence type="ECO:0000256" key="1">
    <source>
        <dbReference type="ARBA" id="ARBA00004496"/>
    </source>
</evidence>
<comment type="catalytic activity">
    <reaction evidence="14 15">
        <text>tRNA(Phe) + L-phenylalanine + ATP = L-phenylalanyl-tRNA(Phe) + AMP + diphosphate + H(+)</text>
        <dbReference type="Rhea" id="RHEA:19413"/>
        <dbReference type="Rhea" id="RHEA-COMP:9668"/>
        <dbReference type="Rhea" id="RHEA-COMP:9699"/>
        <dbReference type="ChEBI" id="CHEBI:15378"/>
        <dbReference type="ChEBI" id="CHEBI:30616"/>
        <dbReference type="ChEBI" id="CHEBI:33019"/>
        <dbReference type="ChEBI" id="CHEBI:58095"/>
        <dbReference type="ChEBI" id="CHEBI:78442"/>
        <dbReference type="ChEBI" id="CHEBI:78531"/>
        <dbReference type="ChEBI" id="CHEBI:456215"/>
        <dbReference type="EC" id="6.1.1.20"/>
    </reaction>
</comment>
<dbReference type="NCBIfam" id="TIGR00472">
    <property type="entry name" value="pheT_bact"/>
    <property type="match status" value="1"/>
</dbReference>
<dbReference type="InterPro" id="IPR041616">
    <property type="entry name" value="PheRS_beta_core"/>
</dbReference>
<dbReference type="InterPro" id="IPR045060">
    <property type="entry name" value="Phe-tRNA-ligase_IIc_bsu"/>
</dbReference>
<feature type="binding site" evidence="15">
    <location>
        <position position="445"/>
    </location>
    <ligand>
        <name>Mg(2+)</name>
        <dbReference type="ChEBI" id="CHEBI:18420"/>
        <note>shared with alpha subunit</note>
    </ligand>
</feature>
<gene>
    <name evidence="15 20" type="primary">pheT</name>
    <name evidence="20" type="ORF">Q2362_06385</name>
</gene>
<keyword evidence="13 15" id="KW-0030">Aminoacyl-tRNA synthetase</keyword>
<dbReference type="SUPFAM" id="SSF55681">
    <property type="entry name" value="Class II aaRS and biotin synthetases"/>
    <property type="match status" value="1"/>
</dbReference>
<dbReference type="Gene3D" id="3.30.70.380">
    <property type="entry name" value="Ferrodoxin-fold anticodon-binding domain"/>
    <property type="match status" value="1"/>
</dbReference>
<evidence type="ECO:0000256" key="8">
    <source>
        <dbReference type="ARBA" id="ARBA00022741"/>
    </source>
</evidence>
<dbReference type="EC" id="6.1.1.20" evidence="15"/>
<accession>A0ABT8TAH2</accession>
<dbReference type="InterPro" id="IPR004532">
    <property type="entry name" value="Phe-tRNA-ligase_IIc_bsu_bact"/>
</dbReference>
<dbReference type="Gene3D" id="3.30.930.10">
    <property type="entry name" value="Bira Bifunctional Protein, Domain 2"/>
    <property type="match status" value="1"/>
</dbReference>
<evidence type="ECO:0000259" key="19">
    <source>
        <dbReference type="PROSITE" id="PS51483"/>
    </source>
</evidence>
<evidence type="ECO:0000256" key="3">
    <source>
        <dbReference type="ARBA" id="ARBA00011209"/>
    </source>
</evidence>
<dbReference type="InterPro" id="IPR045864">
    <property type="entry name" value="aa-tRNA-synth_II/BPL/LPL"/>
</dbReference>
<reference evidence="20 21" key="1">
    <citation type="submission" date="2023-06" db="EMBL/GenBank/DDBJ databases">
        <title>Campylobacter magnum sp. nov., isolated from cecal contents of domestic pigs (Sus scrofa domesticus).</title>
        <authorList>
            <person name="Papic B."/>
            <person name="Gruntar I."/>
        </authorList>
    </citation>
    <scope>NUCLEOTIDE SEQUENCE [LARGE SCALE GENOMIC DNA]</scope>
    <source>
        <strain evidence="21">34484-21</strain>
    </source>
</reference>
<dbReference type="InterPro" id="IPR020825">
    <property type="entry name" value="Phe-tRNA_synthase-like_B3/B4"/>
</dbReference>
<feature type="binding site" evidence="15">
    <location>
        <position position="451"/>
    </location>
    <ligand>
        <name>Mg(2+)</name>
        <dbReference type="ChEBI" id="CHEBI:18420"/>
        <note>shared with alpha subunit</note>
    </ligand>
</feature>
<evidence type="ECO:0000256" key="10">
    <source>
        <dbReference type="ARBA" id="ARBA00022842"/>
    </source>
</evidence>
<organism evidence="20 21">
    <name type="scientific">Campylobacter magnus</name>
    <dbReference type="NCBI Taxonomy" id="3026462"/>
    <lineage>
        <taxon>Bacteria</taxon>
        <taxon>Pseudomonadati</taxon>
        <taxon>Campylobacterota</taxon>
        <taxon>Epsilonproteobacteria</taxon>
        <taxon>Campylobacterales</taxon>
        <taxon>Campylobacteraceae</taxon>
        <taxon>Campylobacter</taxon>
    </lineage>
</organism>
<keyword evidence="11 16" id="KW-0694">RNA-binding</keyword>
<dbReference type="InterPro" id="IPR033714">
    <property type="entry name" value="tRNA_bind_bactPheRS"/>
</dbReference>
<dbReference type="Gene3D" id="3.30.56.10">
    <property type="match status" value="2"/>
</dbReference>
<keyword evidence="7 15" id="KW-0479">Metal-binding</keyword>
<dbReference type="GO" id="GO:0004826">
    <property type="term" value="F:phenylalanine-tRNA ligase activity"/>
    <property type="evidence" value="ECO:0007669"/>
    <property type="project" value="UniProtKB-EC"/>
</dbReference>
<keyword evidence="4 15" id="KW-0963">Cytoplasm</keyword>
<dbReference type="Proteomes" id="UP001171111">
    <property type="component" value="Unassembled WGS sequence"/>
</dbReference>
<dbReference type="InterPro" id="IPR005121">
    <property type="entry name" value="Fdx_antiC-bd"/>
</dbReference>
<name>A0ABT8TAH2_9BACT</name>
<feature type="domain" description="FDX-ACB" evidence="18">
    <location>
        <begin position="681"/>
        <end position="773"/>
    </location>
</feature>
<evidence type="ECO:0000259" key="18">
    <source>
        <dbReference type="PROSITE" id="PS51447"/>
    </source>
</evidence>
<comment type="caution">
    <text evidence="20">The sequence shown here is derived from an EMBL/GenBank/DDBJ whole genome shotgun (WGS) entry which is preliminary data.</text>
</comment>
<evidence type="ECO:0000256" key="13">
    <source>
        <dbReference type="ARBA" id="ARBA00023146"/>
    </source>
</evidence>
<dbReference type="EMBL" id="JAULJQ010000007">
    <property type="protein sequence ID" value="MDO2409723.1"/>
    <property type="molecule type" value="Genomic_DNA"/>
</dbReference>
<evidence type="ECO:0000259" key="17">
    <source>
        <dbReference type="PROSITE" id="PS50886"/>
    </source>
</evidence>
<dbReference type="PANTHER" id="PTHR10947:SF0">
    <property type="entry name" value="PHENYLALANINE--TRNA LIGASE BETA SUBUNIT"/>
    <property type="match status" value="1"/>
</dbReference>
<feature type="binding site" evidence="15">
    <location>
        <position position="455"/>
    </location>
    <ligand>
        <name>Mg(2+)</name>
        <dbReference type="ChEBI" id="CHEBI:18420"/>
        <note>shared with alpha subunit</note>
    </ligand>
</feature>
<feature type="domain" description="TRNA-binding" evidence="17">
    <location>
        <begin position="39"/>
        <end position="148"/>
    </location>
</feature>
<keyword evidence="9 15" id="KW-0067">ATP-binding</keyword>
<dbReference type="CDD" id="cd02796">
    <property type="entry name" value="tRNA_bind_bactPheRS"/>
    <property type="match status" value="1"/>
</dbReference>
<comment type="cofactor">
    <cofactor evidence="15">
        <name>Mg(2+)</name>
        <dbReference type="ChEBI" id="CHEBI:18420"/>
    </cofactor>
    <text evidence="15">Binds 2 magnesium ions per tetramer.</text>
</comment>
<evidence type="ECO:0000256" key="14">
    <source>
        <dbReference type="ARBA" id="ARBA00049255"/>
    </source>
</evidence>
<dbReference type="Pfam" id="PF03484">
    <property type="entry name" value="B5"/>
    <property type="match status" value="1"/>
</dbReference>
<proteinExistence type="inferred from homology"/>
<dbReference type="PANTHER" id="PTHR10947">
    <property type="entry name" value="PHENYLALANYL-TRNA SYNTHETASE BETA CHAIN AND LEUCINE-RICH REPEAT-CONTAINING PROTEIN 47"/>
    <property type="match status" value="1"/>
</dbReference>
<keyword evidence="10 15" id="KW-0460">Magnesium</keyword>
<dbReference type="Gene3D" id="2.40.50.140">
    <property type="entry name" value="Nucleic acid-binding proteins"/>
    <property type="match status" value="1"/>
</dbReference>
<dbReference type="PROSITE" id="PS51447">
    <property type="entry name" value="FDX_ACB"/>
    <property type="match status" value="1"/>
</dbReference>
<evidence type="ECO:0000256" key="9">
    <source>
        <dbReference type="ARBA" id="ARBA00022840"/>
    </source>
</evidence>
<dbReference type="InterPro" id="IPR002547">
    <property type="entry name" value="tRNA-bd_dom"/>
</dbReference>
<dbReference type="InterPro" id="IPR012340">
    <property type="entry name" value="NA-bd_OB-fold"/>
</dbReference>
<evidence type="ECO:0000256" key="5">
    <source>
        <dbReference type="ARBA" id="ARBA00022555"/>
    </source>
</evidence>
<dbReference type="Pfam" id="PF03147">
    <property type="entry name" value="FDX-ACB"/>
    <property type="match status" value="1"/>
</dbReference>
<evidence type="ECO:0000256" key="6">
    <source>
        <dbReference type="ARBA" id="ARBA00022598"/>
    </source>
</evidence>
<dbReference type="RefSeq" id="WP_302244519.1">
    <property type="nucleotide sequence ID" value="NZ_JAULJQ010000007.1"/>
</dbReference>
<dbReference type="SUPFAM" id="SSF54991">
    <property type="entry name" value="Anticodon-binding domain of PheRS"/>
    <property type="match status" value="1"/>
</dbReference>
<comment type="similarity">
    <text evidence="2 15">Belongs to the phenylalanyl-tRNA synthetase beta subunit family. Type 1 subfamily.</text>
</comment>
<evidence type="ECO:0000256" key="11">
    <source>
        <dbReference type="ARBA" id="ARBA00022884"/>
    </source>
</evidence>
<keyword evidence="12 15" id="KW-0648">Protein biosynthesis</keyword>
<dbReference type="InterPro" id="IPR005147">
    <property type="entry name" value="tRNA_synthase_B5-dom"/>
</dbReference>
<dbReference type="Pfam" id="PF17759">
    <property type="entry name" value="tRNA_synthFbeta"/>
    <property type="match status" value="1"/>
</dbReference>
<comment type="subunit">
    <text evidence="3 15">Tetramer of two alpha and two beta subunits.</text>
</comment>
<dbReference type="Gene3D" id="3.50.40.10">
    <property type="entry name" value="Phenylalanyl-trna Synthetase, Chain B, domain 3"/>
    <property type="match status" value="1"/>
</dbReference>
<feature type="domain" description="B5" evidence="19">
    <location>
        <begin position="390"/>
        <end position="467"/>
    </location>
</feature>
<dbReference type="Pfam" id="PF01588">
    <property type="entry name" value="tRNA_bind"/>
    <property type="match status" value="1"/>
</dbReference>
<evidence type="ECO:0000256" key="15">
    <source>
        <dbReference type="HAMAP-Rule" id="MF_00283"/>
    </source>
</evidence>
<dbReference type="SUPFAM" id="SSF50249">
    <property type="entry name" value="Nucleic acid-binding proteins"/>
    <property type="match status" value="1"/>
</dbReference>
<evidence type="ECO:0000256" key="16">
    <source>
        <dbReference type="PROSITE-ProRule" id="PRU00209"/>
    </source>
</evidence>
<evidence type="ECO:0000256" key="4">
    <source>
        <dbReference type="ARBA" id="ARBA00022490"/>
    </source>
</evidence>
<dbReference type="SUPFAM" id="SSF46955">
    <property type="entry name" value="Putative DNA-binding domain"/>
    <property type="match status" value="1"/>
</dbReference>
<protein>
    <recommendedName>
        <fullName evidence="15">Phenylalanine--tRNA ligase beta subunit</fullName>
        <ecNumber evidence="15">6.1.1.20</ecNumber>
    </recommendedName>
    <alternativeName>
        <fullName evidence="15">Phenylalanyl-tRNA synthetase beta subunit</fullName>
        <shortName evidence="15">PheRS</shortName>
    </alternativeName>
</protein>
<evidence type="ECO:0000256" key="12">
    <source>
        <dbReference type="ARBA" id="ARBA00022917"/>
    </source>
</evidence>